<name>A0A3A1VIN2_9BACL</name>
<dbReference type="InterPro" id="IPR036890">
    <property type="entry name" value="HATPase_C_sf"/>
</dbReference>
<dbReference type="OrthoDB" id="9797605at2"/>
<dbReference type="Proteomes" id="UP000266482">
    <property type="component" value="Unassembled WGS sequence"/>
</dbReference>
<keyword evidence="7" id="KW-1133">Transmembrane helix</keyword>
<dbReference type="GO" id="GO:0000155">
    <property type="term" value="F:phosphorelay sensor kinase activity"/>
    <property type="evidence" value="ECO:0007669"/>
    <property type="project" value="InterPro"/>
</dbReference>
<dbReference type="InterPro" id="IPR050482">
    <property type="entry name" value="Sensor_HK_TwoCompSys"/>
</dbReference>
<feature type="coiled-coil region" evidence="6">
    <location>
        <begin position="153"/>
        <end position="180"/>
    </location>
</feature>
<evidence type="ECO:0000256" key="2">
    <source>
        <dbReference type="ARBA" id="ARBA00012438"/>
    </source>
</evidence>
<evidence type="ECO:0000313" key="10">
    <source>
        <dbReference type="Proteomes" id="UP000266482"/>
    </source>
</evidence>
<comment type="catalytic activity">
    <reaction evidence="1">
        <text>ATP + protein L-histidine = ADP + protein N-phospho-L-histidine.</text>
        <dbReference type="EC" id="2.7.13.3"/>
    </reaction>
</comment>
<dbReference type="Pfam" id="PF07730">
    <property type="entry name" value="HisKA_3"/>
    <property type="match status" value="1"/>
</dbReference>
<dbReference type="AlphaFoldDB" id="A0A3A1VIN2"/>
<dbReference type="GO" id="GO:0016020">
    <property type="term" value="C:membrane"/>
    <property type="evidence" value="ECO:0007669"/>
    <property type="project" value="InterPro"/>
</dbReference>
<organism evidence="9 10">
    <name type="scientific">Paenibacillus nanensis</name>
    <dbReference type="NCBI Taxonomy" id="393251"/>
    <lineage>
        <taxon>Bacteria</taxon>
        <taxon>Bacillati</taxon>
        <taxon>Bacillota</taxon>
        <taxon>Bacilli</taxon>
        <taxon>Bacillales</taxon>
        <taxon>Paenibacillaceae</taxon>
        <taxon>Paenibacillus</taxon>
    </lineage>
</organism>
<keyword evidence="5" id="KW-0902">Two-component regulatory system</keyword>
<keyword evidence="7" id="KW-0812">Transmembrane</keyword>
<proteinExistence type="predicted"/>
<dbReference type="EMBL" id="QXQA01000002">
    <property type="protein sequence ID" value="RIX59476.1"/>
    <property type="molecule type" value="Genomic_DNA"/>
</dbReference>
<dbReference type="CDD" id="cd16917">
    <property type="entry name" value="HATPase_UhpB-NarQ-NarX-like"/>
    <property type="match status" value="1"/>
</dbReference>
<evidence type="ECO:0000256" key="5">
    <source>
        <dbReference type="ARBA" id="ARBA00023012"/>
    </source>
</evidence>
<comment type="caution">
    <text evidence="9">The sequence shown here is derived from an EMBL/GenBank/DDBJ whole genome shotgun (WGS) entry which is preliminary data.</text>
</comment>
<feature type="transmembrane region" description="Helical" evidence="7">
    <location>
        <begin position="100"/>
        <end position="123"/>
    </location>
</feature>
<dbReference type="SUPFAM" id="SSF55874">
    <property type="entry name" value="ATPase domain of HSP90 chaperone/DNA topoisomerase II/histidine kinase"/>
    <property type="match status" value="1"/>
</dbReference>
<feature type="transmembrane region" description="Helical" evidence="7">
    <location>
        <begin position="129"/>
        <end position="147"/>
    </location>
</feature>
<feature type="domain" description="Histidine kinase/HSP90-like ATPase" evidence="8">
    <location>
        <begin position="274"/>
        <end position="366"/>
    </location>
</feature>
<dbReference type="EC" id="2.7.13.3" evidence="2"/>
<sequence>MPMREKCQREKEKRWQYLLLANMAIPVYFMLQEPAVRMVPGLGALVLMLGLQIAAISRRSWVPYLVLIQTAVMLYLALVYNPMYLYIVFFMSYSFYVLRFPLLVGVTAAFALIVIGSMIAGGYESSMQYWFNMLPPIFGGCVLPYIVRVSARYRDMATRLQAATKQIERMAQQEERQRIAGDLHDTLGHTLSLIKLKSELMEKLVHRSPDKAAAEARDMHLAAAAALKQMRETVSDMKIVRLAEEWEHARMLGAAANIRIHIIDGAENFPFTPLQESVLAMCVREAVTNMVRHSRATECRIEVRVEDEAIKCVVADNGIGLSSEAAAASSNGIAGMKQRLALLEGQLLIDSTSKGTRLTMYIPIVKRLTQKGAADL</sequence>
<dbReference type="PANTHER" id="PTHR24421:SF63">
    <property type="entry name" value="SENSOR HISTIDINE KINASE DESK"/>
    <property type="match status" value="1"/>
</dbReference>
<keyword evidence="3" id="KW-0808">Transferase</keyword>
<dbReference type="RefSeq" id="WP_119598307.1">
    <property type="nucleotide sequence ID" value="NZ_QXQA01000002.1"/>
</dbReference>
<dbReference type="PANTHER" id="PTHR24421">
    <property type="entry name" value="NITRATE/NITRITE SENSOR PROTEIN NARX-RELATED"/>
    <property type="match status" value="1"/>
</dbReference>
<keyword evidence="4 9" id="KW-0418">Kinase</keyword>
<evidence type="ECO:0000313" key="9">
    <source>
        <dbReference type="EMBL" id="RIX59476.1"/>
    </source>
</evidence>
<dbReference type="Gene3D" id="1.20.5.1930">
    <property type="match status" value="1"/>
</dbReference>
<evidence type="ECO:0000256" key="3">
    <source>
        <dbReference type="ARBA" id="ARBA00022679"/>
    </source>
</evidence>
<evidence type="ECO:0000256" key="7">
    <source>
        <dbReference type="SAM" id="Phobius"/>
    </source>
</evidence>
<evidence type="ECO:0000256" key="1">
    <source>
        <dbReference type="ARBA" id="ARBA00000085"/>
    </source>
</evidence>
<evidence type="ECO:0000259" key="8">
    <source>
        <dbReference type="SMART" id="SM00387"/>
    </source>
</evidence>
<dbReference type="GO" id="GO:0046983">
    <property type="term" value="F:protein dimerization activity"/>
    <property type="evidence" value="ECO:0007669"/>
    <property type="project" value="InterPro"/>
</dbReference>
<evidence type="ECO:0000256" key="6">
    <source>
        <dbReference type="SAM" id="Coils"/>
    </source>
</evidence>
<dbReference type="InterPro" id="IPR011712">
    <property type="entry name" value="Sig_transdc_His_kin_sub3_dim/P"/>
</dbReference>
<dbReference type="Pfam" id="PF02518">
    <property type="entry name" value="HATPase_c"/>
    <property type="match status" value="1"/>
</dbReference>
<reference evidence="9 10" key="1">
    <citation type="submission" date="2018-09" db="EMBL/GenBank/DDBJ databases">
        <title>Paenibacillus aracenensis nov. sp. isolated from a cave in southern Spain.</title>
        <authorList>
            <person name="Jurado V."/>
            <person name="Gutierrez-Patricio S."/>
            <person name="Gonzalez-Pimentel J.L."/>
            <person name="Miller A.Z."/>
            <person name="Laiz L."/>
            <person name="Saiz-Jimenez C."/>
        </authorList>
    </citation>
    <scope>NUCLEOTIDE SEQUENCE [LARGE SCALE GENOMIC DNA]</scope>
    <source>
        <strain evidence="9 10">DSM 22867</strain>
    </source>
</reference>
<gene>
    <name evidence="9" type="ORF">D3P08_04840</name>
</gene>
<dbReference type="Gene3D" id="3.30.565.10">
    <property type="entry name" value="Histidine kinase-like ATPase, C-terminal domain"/>
    <property type="match status" value="1"/>
</dbReference>
<keyword evidence="10" id="KW-1185">Reference proteome</keyword>
<feature type="transmembrane region" description="Helical" evidence="7">
    <location>
        <begin position="62"/>
        <end position="88"/>
    </location>
</feature>
<protein>
    <recommendedName>
        <fullName evidence="2">histidine kinase</fullName>
        <ecNumber evidence="2">2.7.13.3</ecNumber>
    </recommendedName>
</protein>
<dbReference type="InterPro" id="IPR003594">
    <property type="entry name" value="HATPase_dom"/>
</dbReference>
<dbReference type="SMART" id="SM00387">
    <property type="entry name" value="HATPase_c"/>
    <property type="match status" value="1"/>
</dbReference>
<keyword evidence="7" id="KW-0472">Membrane</keyword>
<evidence type="ECO:0000256" key="4">
    <source>
        <dbReference type="ARBA" id="ARBA00022777"/>
    </source>
</evidence>
<feature type="transmembrane region" description="Helical" evidence="7">
    <location>
        <begin position="38"/>
        <end position="56"/>
    </location>
</feature>
<keyword evidence="6" id="KW-0175">Coiled coil</keyword>
<accession>A0A3A1VIN2</accession>